<dbReference type="GO" id="GO:0016020">
    <property type="term" value="C:membrane"/>
    <property type="evidence" value="ECO:0007669"/>
    <property type="project" value="TreeGrafter"/>
</dbReference>
<gene>
    <name evidence="3" type="ORF">J2S13_000758</name>
</gene>
<evidence type="ECO:0000313" key="4">
    <source>
        <dbReference type="Proteomes" id="UP001237207"/>
    </source>
</evidence>
<accession>A0AAJ1SZ38</accession>
<reference evidence="3" key="1">
    <citation type="submission" date="2023-07" db="EMBL/GenBank/DDBJ databases">
        <title>Genomic Encyclopedia of Type Strains, Phase IV (KMG-IV): sequencing the most valuable type-strain genomes for metagenomic binning, comparative biology and taxonomic classification.</title>
        <authorList>
            <person name="Goeker M."/>
        </authorList>
    </citation>
    <scope>NUCLEOTIDE SEQUENCE</scope>
    <source>
        <strain evidence="3">DSM 23947</strain>
    </source>
</reference>
<dbReference type="RefSeq" id="WP_307256354.1">
    <property type="nucleotide sequence ID" value="NZ_JAUSUC010000006.1"/>
</dbReference>
<dbReference type="PANTHER" id="PTHR43798:SF31">
    <property type="entry name" value="AB HYDROLASE SUPERFAMILY PROTEIN YCLE"/>
    <property type="match status" value="1"/>
</dbReference>
<sequence length="252" mass="29293">MEYIEKEGYTLCYEAYGKGSPIVFIHPPGMGRKTFIKQLSLQLNMKVVLLDLRGHGDSTISSSAMLDDFVEDIETVRNHLGVEKIFLFGYSAGGMIAQEYTFRFPRSVKGVILSGAYPIIQNKILEWEHRIGIFMAKSTPKILARILAVSHFSNDEEQQLIYNQIVKSNQNVWSQYYEMALNYSCIHKLNDWNIPLCLLYGKRADYINGHVKWYYTIPNVQIEWINKANHQLPTRHYRRINPIIEAFVNKHE</sequence>
<evidence type="ECO:0000313" key="3">
    <source>
        <dbReference type="EMBL" id="MDQ0214362.1"/>
    </source>
</evidence>
<dbReference type="EMBL" id="JAUSUC010000006">
    <property type="protein sequence ID" value="MDQ0214362.1"/>
    <property type="molecule type" value="Genomic_DNA"/>
</dbReference>
<keyword evidence="4" id="KW-1185">Reference proteome</keyword>
<organism evidence="3 4">
    <name type="scientific">Oikeobacillus pervagus</name>
    <dbReference type="NCBI Taxonomy" id="1325931"/>
    <lineage>
        <taxon>Bacteria</taxon>
        <taxon>Bacillati</taxon>
        <taxon>Bacillota</taxon>
        <taxon>Bacilli</taxon>
        <taxon>Bacillales</taxon>
        <taxon>Bacillaceae</taxon>
        <taxon>Oikeobacillus</taxon>
    </lineage>
</organism>
<feature type="domain" description="Serine aminopeptidase S33" evidence="2">
    <location>
        <begin position="43"/>
        <end position="232"/>
    </location>
</feature>
<comment type="caution">
    <text evidence="3">The sequence shown here is derived from an EMBL/GenBank/DDBJ whole genome shotgun (WGS) entry which is preliminary data.</text>
</comment>
<dbReference type="InterPro" id="IPR029058">
    <property type="entry name" value="AB_hydrolase_fold"/>
</dbReference>
<dbReference type="InterPro" id="IPR050266">
    <property type="entry name" value="AB_hydrolase_sf"/>
</dbReference>
<proteinExistence type="predicted"/>
<dbReference type="AlphaFoldDB" id="A0AAJ1SZ38"/>
<dbReference type="Pfam" id="PF12146">
    <property type="entry name" value="Hydrolase_4"/>
    <property type="match status" value="1"/>
</dbReference>
<evidence type="ECO:0000259" key="2">
    <source>
        <dbReference type="Pfam" id="PF12146"/>
    </source>
</evidence>
<evidence type="ECO:0000256" key="1">
    <source>
        <dbReference type="ARBA" id="ARBA00022801"/>
    </source>
</evidence>
<name>A0AAJ1SZ38_9BACI</name>
<dbReference type="GO" id="GO:0016787">
    <property type="term" value="F:hydrolase activity"/>
    <property type="evidence" value="ECO:0007669"/>
    <property type="project" value="UniProtKB-KW"/>
</dbReference>
<protein>
    <submittedName>
        <fullName evidence="3">Pimeloyl-ACP methyl ester carboxylesterase</fullName>
    </submittedName>
</protein>
<dbReference type="InterPro" id="IPR022742">
    <property type="entry name" value="Hydrolase_4"/>
</dbReference>
<dbReference type="SUPFAM" id="SSF53474">
    <property type="entry name" value="alpha/beta-Hydrolases"/>
    <property type="match status" value="1"/>
</dbReference>
<dbReference type="Proteomes" id="UP001237207">
    <property type="component" value="Unassembled WGS sequence"/>
</dbReference>
<dbReference type="Gene3D" id="3.40.50.1820">
    <property type="entry name" value="alpha/beta hydrolase"/>
    <property type="match status" value="1"/>
</dbReference>
<dbReference type="PANTHER" id="PTHR43798">
    <property type="entry name" value="MONOACYLGLYCEROL LIPASE"/>
    <property type="match status" value="1"/>
</dbReference>
<keyword evidence="1" id="KW-0378">Hydrolase</keyword>